<dbReference type="AlphaFoldDB" id="A0A918DG84"/>
<organism evidence="2 3">
    <name type="scientific">Bowmanella pacifica</name>
    <dbReference type="NCBI Taxonomy" id="502051"/>
    <lineage>
        <taxon>Bacteria</taxon>
        <taxon>Pseudomonadati</taxon>
        <taxon>Pseudomonadota</taxon>
        <taxon>Gammaproteobacteria</taxon>
        <taxon>Alteromonadales</taxon>
        <taxon>Alteromonadaceae</taxon>
        <taxon>Bowmanella</taxon>
    </lineage>
</organism>
<name>A0A918DG84_9ALTE</name>
<reference evidence="2" key="2">
    <citation type="submission" date="2020-09" db="EMBL/GenBank/DDBJ databases">
        <authorList>
            <person name="Sun Q."/>
            <person name="Zhou Y."/>
        </authorList>
    </citation>
    <scope>NUCLEOTIDE SEQUENCE</scope>
    <source>
        <strain evidence="2">CGMCC 1.7086</strain>
    </source>
</reference>
<keyword evidence="3" id="KW-1185">Reference proteome</keyword>
<evidence type="ECO:0000313" key="3">
    <source>
        <dbReference type="Proteomes" id="UP000606935"/>
    </source>
</evidence>
<dbReference type="RefSeq" id="WP_188688466.1">
    <property type="nucleotide sequence ID" value="NZ_BMLS01000001.1"/>
</dbReference>
<protein>
    <submittedName>
        <fullName evidence="2">Transcriptional regulator</fullName>
    </submittedName>
</protein>
<sequence>MTPIQLKLQNFYTSLSDEALNELSEIYSPDIEFVDPVDSHKGLAQLTTYFSRLLSHCHTCKFDFHGYDNCGQKLFIRWTMYYAHPKLKNAHPLSLDGISELHIRDERVYYQRDYYDMGAMLYEHIPVVGAIIRWLKRRLSQ</sequence>
<dbReference type="Gene3D" id="3.10.450.50">
    <property type="match status" value="1"/>
</dbReference>
<gene>
    <name evidence="2" type="ORF">GCM10010982_00110</name>
</gene>
<evidence type="ECO:0000259" key="1">
    <source>
        <dbReference type="Pfam" id="PF12680"/>
    </source>
</evidence>
<evidence type="ECO:0000313" key="2">
    <source>
        <dbReference type="EMBL" id="GGO63328.1"/>
    </source>
</evidence>
<dbReference type="EMBL" id="BMLS01000001">
    <property type="protein sequence ID" value="GGO63328.1"/>
    <property type="molecule type" value="Genomic_DNA"/>
</dbReference>
<reference evidence="2" key="1">
    <citation type="journal article" date="2014" name="Int. J. Syst. Evol. Microbiol.">
        <title>Complete genome sequence of Corynebacterium casei LMG S-19264T (=DSM 44701T), isolated from a smear-ripened cheese.</title>
        <authorList>
            <consortium name="US DOE Joint Genome Institute (JGI-PGF)"/>
            <person name="Walter F."/>
            <person name="Albersmeier A."/>
            <person name="Kalinowski J."/>
            <person name="Ruckert C."/>
        </authorList>
    </citation>
    <scope>NUCLEOTIDE SEQUENCE</scope>
    <source>
        <strain evidence="2">CGMCC 1.7086</strain>
    </source>
</reference>
<dbReference type="InterPro" id="IPR037401">
    <property type="entry name" value="SnoaL-like"/>
</dbReference>
<dbReference type="SUPFAM" id="SSF54427">
    <property type="entry name" value="NTF2-like"/>
    <property type="match status" value="1"/>
</dbReference>
<feature type="domain" description="SnoaL-like" evidence="1">
    <location>
        <begin position="9"/>
        <end position="109"/>
    </location>
</feature>
<proteinExistence type="predicted"/>
<dbReference type="Proteomes" id="UP000606935">
    <property type="component" value="Unassembled WGS sequence"/>
</dbReference>
<comment type="caution">
    <text evidence="2">The sequence shown here is derived from an EMBL/GenBank/DDBJ whole genome shotgun (WGS) entry which is preliminary data.</text>
</comment>
<dbReference type="InterPro" id="IPR032710">
    <property type="entry name" value="NTF2-like_dom_sf"/>
</dbReference>
<accession>A0A918DG84</accession>
<dbReference type="Pfam" id="PF12680">
    <property type="entry name" value="SnoaL_2"/>
    <property type="match status" value="1"/>
</dbReference>